<keyword evidence="1" id="KW-0732">Signal</keyword>
<keyword evidence="4" id="KW-1185">Reference proteome</keyword>
<dbReference type="RefSeq" id="WP_103787327.1">
    <property type="nucleotide sequence ID" value="NZ_PQVF01000001.1"/>
</dbReference>
<name>A0A2S5A9J5_9SPHI</name>
<dbReference type="Pfam" id="PF19089">
    <property type="entry name" value="DUF5777"/>
    <property type="match status" value="1"/>
</dbReference>
<feature type="chain" id="PRO_5015490623" description="DUF5777 domain-containing protein" evidence="1">
    <location>
        <begin position="21"/>
        <end position="293"/>
    </location>
</feature>
<feature type="domain" description="DUF5777" evidence="2">
    <location>
        <begin position="38"/>
        <end position="288"/>
    </location>
</feature>
<accession>A0A2S5A9J5</accession>
<dbReference type="EMBL" id="PQVF01000001">
    <property type="protein sequence ID" value="POY39225.1"/>
    <property type="molecule type" value="Genomic_DNA"/>
</dbReference>
<feature type="signal peptide" evidence="1">
    <location>
        <begin position="1"/>
        <end position="20"/>
    </location>
</feature>
<dbReference type="OrthoDB" id="1117410at2"/>
<sequence>MKKILLALILLYIGTNPLKAQTTDTAMTPLPQQRIHTFQSTRVILNHSVETTESHALDVRVTHRFGDVAGDFGGSATFWGLDNSADIRVAFEYGINKRLTVALGRNKFDQLIDSHLKYRLLEQTSDNRMPLSITLLGSTGIAVRKDPDVFTDFGSRCSFFIEALIAKKFTDKLSLQISPSYLHRKYLYYPQDEKDLFSLGISGRYKFNKRCALVADYIHTFSSYRKNSTEPNFYDPLALGFEVETGGHVFSVNFTNAAGIVENNFIPNTTSSWKSGAFKLGFNISRIFYFGRD</sequence>
<dbReference type="InterPro" id="IPR045916">
    <property type="entry name" value="DUF5777"/>
</dbReference>
<dbReference type="Proteomes" id="UP000236893">
    <property type="component" value="Unassembled WGS sequence"/>
</dbReference>
<dbReference type="AlphaFoldDB" id="A0A2S5A9J5"/>
<dbReference type="SUPFAM" id="SSF56935">
    <property type="entry name" value="Porins"/>
    <property type="match status" value="1"/>
</dbReference>
<protein>
    <recommendedName>
        <fullName evidence="2">DUF5777 domain-containing protein</fullName>
    </recommendedName>
</protein>
<gene>
    <name evidence="3" type="ORF">C3K47_01655</name>
</gene>
<evidence type="ECO:0000313" key="3">
    <source>
        <dbReference type="EMBL" id="POY39225.1"/>
    </source>
</evidence>
<proteinExistence type="predicted"/>
<reference evidence="3 4" key="1">
    <citation type="submission" date="2018-01" db="EMBL/GenBank/DDBJ databases">
        <authorList>
            <person name="Gaut B.S."/>
            <person name="Morton B.R."/>
            <person name="Clegg M.T."/>
            <person name="Duvall M.R."/>
        </authorList>
    </citation>
    <scope>NUCLEOTIDE SEQUENCE [LARGE SCALE GENOMIC DNA]</scope>
    <source>
        <strain evidence="3 4">HR-AV</strain>
    </source>
</reference>
<evidence type="ECO:0000259" key="2">
    <source>
        <dbReference type="Pfam" id="PF19089"/>
    </source>
</evidence>
<organism evidence="3 4">
    <name type="scientific">Solitalea longa</name>
    <dbReference type="NCBI Taxonomy" id="2079460"/>
    <lineage>
        <taxon>Bacteria</taxon>
        <taxon>Pseudomonadati</taxon>
        <taxon>Bacteroidota</taxon>
        <taxon>Sphingobacteriia</taxon>
        <taxon>Sphingobacteriales</taxon>
        <taxon>Sphingobacteriaceae</taxon>
        <taxon>Solitalea</taxon>
    </lineage>
</organism>
<evidence type="ECO:0000313" key="4">
    <source>
        <dbReference type="Proteomes" id="UP000236893"/>
    </source>
</evidence>
<evidence type="ECO:0000256" key="1">
    <source>
        <dbReference type="SAM" id="SignalP"/>
    </source>
</evidence>
<comment type="caution">
    <text evidence="3">The sequence shown here is derived from an EMBL/GenBank/DDBJ whole genome shotgun (WGS) entry which is preliminary data.</text>
</comment>